<dbReference type="SUPFAM" id="SSF49785">
    <property type="entry name" value="Galactose-binding domain-like"/>
    <property type="match status" value="1"/>
</dbReference>
<dbReference type="GeneTree" id="ENSGT00940000157385"/>
<dbReference type="Pfam" id="PF12177">
    <property type="entry name" value="Proho_convert"/>
    <property type="match status" value="1"/>
</dbReference>
<feature type="signal peptide" evidence="22">
    <location>
        <begin position="1"/>
        <end position="23"/>
    </location>
</feature>
<dbReference type="Proteomes" id="UP001108240">
    <property type="component" value="Unplaced"/>
</dbReference>
<feature type="domain" description="P/Homo B" evidence="23">
    <location>
        <begin position="463"/>
        <end position="600"/>
    </location>
</feature>
<proteinExistence type="inferred from homology"/>
<evidence type="ECO:0000256" key="10">
    <source>
        <dbReference type="ARBA" id="ARBA00022729"/>
    </source>
</evidence>
<feature type="active site" description="Charge relay system" evidence="20 21">
    <location>
        <position position="170"/>
    </location>
</feature>
<keyword evidence="10 22" id="KW-0732">Signal</keyword>
<dbReference type="PROSITE" id="PS00137">
    <property type="entry name" value="SUBTILASE_HIS"/>
    <property type="match status" value="1"/>
</dbReference>
<reference evidence="24" key="2">
    <citation type="submission" date="2025-09" db="UniProtKB">
        <authorList>
            <consortium name="Ensembl"/>
        </authorList>
    </citation>
    <scope>IDENTIFICATION</scope>
</reference>
<dbReference type="InterPro" id="IPR022005">
    <property type="entry name" value="Proho_convert"/>
</dbReference>
<dbReference type="PRINTS" id="PR00723">
    <property type="entry name" value="SUBTILISIN"/>
</dbReference>
<feature type="active site" description="Charge relay system" evidence="20 21">
    <location>
        <position position="211"/>
    </location>
</feature>
<evidence type="ECO:0000256" key="9">
    <source>
        <dbReference type="ARBA" id="ARBA00022685"/>
    </source>
</evidence>
<dbReference type="Pfam" id="PF16470">
    <property type="entry name" value="S8_pro-domain"/>
    <property type="match status" value="1"/>
</dbReference>
<comment type="catalytic activity">
    <reaction evidence="1">
        <text>Release of protein hormones, neuropeptides and renin from their precursors, generally by hydrolysis of -Lys-Arg-|- bonds.</text>
        <dbReference type="EC" id="3.4.21.93"/>
    </reaction>
</comment>
<dbReference type="InterPro" id="IPR032815">
    <property type="entry name" value="S8_pro-domain"/>
</dbReference>
<accession>A0A8C1HTX8</accession>
<evidence type="ECO:0000256" key="11">
    <source>
        <dbReference type="ARBA" id="ARBA00022801"/>
    </source>
</evidence>
<evidence type="ECO:0000256" key="15">
    <source>
        <dbReference type="ARBA" id="ARBA00023157"/>
    </source>
</evidence>
<dbReference type="AlphaFoldDB" id="A0A8C1HTX8"/>
<dbReference type="GO" id="GO:0034774">
    <property type="term" value="C:secretory granule lumen"/>
    <property type="evidence" value="ECO:0007669"/>
    <property type="project" value="UniProtKB-ARBA"/>
</dbReference>
<comment type="subcellular location">
    <subcellularLocation>
        <location evidence="4">Cytoplasmic vesicle</location>
        <location evidence="4">Secretory vesicle</location>
    </subcellularLocation>
</comment>
<evidence type="ECO:0000256" key="5">
    <source>
        <dbReference type="ARBA" id="ARBA00005325"/>
    </source>
</evidence>
<keyword evidence="15" id="KW-1015">Disulfide bond</keyword>
<evidence type="ECO:0000256" key="22">
    <source>
        <dbReference type="SAM" id="SignalP"/>
    </source>
</evidence>
<keyword evidence="13" id="KW-0106">Calcium</keyword>
<dbReference type="InterPro" id="IPR023827">
    <property type="entry name" value="Peptidase_S8_Asp-AS"/>
</dbReference>
<evidence type="ECO:0000256" key="4">
    <source>
        <dbReference type="ARBA" id="ARBA00004398"/>
    </source>
</evidence>
<dbReference type="InterPro" id="IPR000209">
    <property type="entry name" value="Peptidase_S8/S53_dom"/>
</dbReference>
<keyword evidence="8 21" id="KW-0645">Protease</keyword>
<evidence type="ECO:0000256" key="1">
    <source>
        <dbReference type="ARBA" id="ARBA00000779"/>
    </source>
</evidence>
<keyword evidence="9" id="KW-0165">Cleavage on pair of basic residues</keyword>
<dbReference type="InterPro" id="IPR008979">
    <property type="entry name" value="Galactose-bd-like_sf"/>
</dbReference>
<dbReference type="Gene3D" id="3.30.70.850">
    <property type="entry name" value="Peptidase S8, pro-domain"/>
    <property type="match status" value="1"/>
</dbReference>
<organism evidence="24 25">
    <name type="scientific">Cyprinus carpio carpio</name>
    <dbReference type="NCBI Taxonomy" id="630221"/>
    <lineage>
        <taxon>Eukaryota</taxon>
        <taxon>Metazoa</taxon>
        <taxon>Chordata</taxon>
        <taxon>Craniata</taxon>
        <taxon>Vertebrata</taxon>
        <taxon>Euteleostomi</taxon>
        <taxon>Actinopterygii</taxon>
        <taxon>Neopterygii</taxon>
        <taxon>Teleostei</taxon>
        <taxon>Ostariophysi</taxon>
        <taxon>Cypriniformes</taxon>
        <taxon>Cyprinidae</taxon>
        <taxon>Cyprininae</taxon>
        <taxon>Cyprinus</taxon>
    </lineage>
</organism>
<protein>
    <recommendedName>
        <fullName evidence="7">Neuroendocrine convertase 1</fullName>
        <ecNumber evidence="6">3.4.21.93</ecNumber>
    </recommendedName>
    <alternativeName>
        <fullName evidence="18">Prohormone convertase 1</fullName>
    </alternativeName>
    <alternativeName>
        <fullName evidence="19">Proprotein convertase 1</fullName>
    </alternativeName>
</protein>
<comment type="cofactor">
    <cofactor evidence="2">
        <name>Ca(2+)</name>
        <dbReference type="ChEBI" id="CHEBI:29108"/>
    </cofactor>
</comment>
<dbReference type="Pfam" id="PF01483">
    <property type="entry name" value="P_proprotein"/>
    <property type="match status" value="1"/>
</dbReference>
<evidence type="ECO:0000256" key="3">
    <source>
        <dbReference type="ARBA" id="ARBA00002975"/>
    </source>
</evidence>
<dbReference type="SUPFAM" id="SSF52743">
    <property type="entry name" value="Subtilisin-like"/>
    <property type="match status" value="1"/>
</dbReference>
<feature type="chain" id="PRO_5039903094" description="Neuroendocrine convertase 1" evidence="22">
    <location>
        <begin position="24"/>
        <end position="719"/>
    </location>
</feature>
<dbReference type="InterPro" id="IPR015500">
    <property type="entry name" value="Peptidase_S8_subtilisin-rel"/>
</dbReference>
<dbReference type="PROSITE" id="PS51892">
    <property type="entry name" value="SUBTILASE"/>
    <property type="match status" value="1"/>
</dbReference>
<dbReference type="PROSITE" id="PS00136">
    <property type="entry name" value="SUBTILASE_ASP"/>
    <property type="match status" value="1"/>
</dbReference>
<dbReference type="SUPFAM" id="SSF54897">
    <property type="entry name" value="Protease propeptides/inhibitors"/>
    <property type="match status" value="1"/>
</dbReference>
<evidence type="ECO:0000256" key="7">
    <source>
        <dbReference type="ARBA" id="ARBA00015312"/>
    </source>
</evidence>
<dbReference type="GO" id="GO:0016486">
    <property type="term" value="P:peptide hormone processing"/>
    <property type="evidence" value="ECO:0007669"/>
    <property type="project" value="TreeGrafter"/>
</dbReference>
<dbReference type="GO" id="GO:0030133">
    <property type="term" value="C:transport vesicle"/>
    <property type="evidence" value="ECO:0007669"/>
    <property type="project" value="UniProtKB-SubCell"/>
</dbReference>
<dbReference type="InterPro" id="IPR023828">
    <property type="entry name" value="Peptidase_S8_Ser-AS"/>
</dbReference>
<dbReference type="FunFam" id="2.60.120.260:FF:000054">
    <property type="entry name" value="Proprotein convertase subtilisin/kexin type 1"/>
    <property type="match status" value="1"/>
</dbReference>
<dbReference type="InterPro" id="IPR036852">
    <property type="entry name" value="Peptidase_S8/S53_dom_sf"/>
</dbReference>
<dbReference type="GO" id="GO:0004252">
    <property type="term" value="F:serine-type endopeptidase activity"/>
    <property type="evidence" value="ECO:0007669"/>
    <property type="project" value="UniProtKB-UniRule"/>
</dbReference>
<keyword evidence="17" id="KW-0968">Cytoplasmic vesicle</keyword>
<dbReference type="GO" id="GO:0043005">
    <property type="term" value="C:neuron projection"/>
    <property type="evidence" value="ECO:0007669"/>
    <property type="project" value="TreeGrafter"/>
</dbReference>
<dbReference type="GO" id="GO:0005615">
    <property type="term" value="C:extracellular space"/>
    <property type="evidence" value="ECO:0007669"/>
    <property type="project" value="TreeGrafter"/>
</dbReference>
<dbReference type="Gene3D" id="2.60.120.260">
    <property type="entry name" value="Galactose-binding domain-like"/>
    <property type="match status" value="1"/>
</dbReference>
<dbReference type="InterPro" id="IPR038466">
    <property type="entry name" value="S8_pro-domain_sf"/>
</dbReference>
<dbReference type="Gene3D" id="6.10.250.3320">
    <property type="match status" value="1"/>
</dbReference>
<dbReference type="Ensembl" id="ENSCCRT00000080667.2">
    <property type="protein sequence ID" value="ENSCCRP00000074411.2"/>
    <property type="gene ID" value="ENSCCRG00000040156.2"/>
</dbReference>
<evidence type="ECO:0000256" key="18">
    <source>
        <dbReference type="ARBA" id="ARBA00031320"/>
    </source>
</evidence>
<keyword evidence="11 21" id="KW-0378">Hydrolase</keyword>
<dbReference type="GO" id="GO:0016020">
    <property type="term" value="C:membrane"/>
    <property type="evidence" value="ECO:0007669"/>
    <property type="project" value="TreeGrafter"/>
</dbReference>
<sequence>MEERCRPMLLCSVLALFCALVSSAVDRQYLNEWAVEIPGGLDNARTIADELGYDLVRKIGALENHYLFKRHSHPSRTKRSAAHITKRLSEDDRVSWAEQQYEKRRAKRAPLGAKCKDCSVDKLFDDPMWNQQWYLQDTRTSSSLPKLDLHVIPVWKKGITGKGVVITVLDDGLEWNHTDIYPNYDPAASYDFNANDPDPFPRYDSTNENKHGTRCAGEIAMQADNNKCGVGVAYNSKVGGIRMLDGIVTDAIEASSIGFNPDHVDIYSASWGPNDDGKTVEGPGRLAQKAFEYGIQKGRGGKGSIFVWASGNGGRQGDNCDCDGYTDSLYTISISSASQQGLSPWYAEKCSSTLATAYSSGDYTDQRITSADLHNECTETHTGTSASAPLAAGIFALALEQNPDLTWRDLQHLVVWTSEFDPLANNPGWKRNGAGLMVNSRFGFGLLNAKALVDLADPKIWKHVPEKKQCIVRDETFQPRPLKAAGEISIEIPTKACAGQVNSIVSLEHVQVEVSIEYTRRGDLHITLTSPSGTTTVLLAERERDTSANGFRNWAFMSVHTWGENPTGTWTLKITDTSGRMENEGQIINWKLILHGTSEKPEHMKKARVYMPYNAVQNDRRGNRSETLEESTPGSSTANLALLRLLQSAFNLVPPKTFPSEKIPPQRLYQALDRLNRYRGSENGLFSDYSNNFYRAQPYRHRDDRLLQALFDMLGDDQQ</sequence>
<dbReference type="Gene3D" id="3.40.50.200">
    <property type="entry name" value="Peptidase S8/S53 domain"/>
    <property type="match status" value="1"/>
</dbReference>
<comment type="function">
    <text evidence="3">Involved in the processing of hormone and other protein precursors at sites comprised of pairs of basic amino acid residues. Substrates include POMC, renin, enkephalin, dynorphin, somatostatin, insulin and AGRP.</text>
</comment>
<evidence type="ECO:0000256" key="6">
    <source>
        <dbReference type="ARBA" id="ARBA00013234"/>
    </source>
</evidence>
<evidence type="ECO:0000259" key="23">
    <source>
        <dbReference type="PROSITE" id="PS51829"/>
    </source>
</evidence>
<dbReference type="InterPro" id="IPR002884">
    <property type="entry name" value="P_dom"/>
</dbReference>
<evidence type="ECO:0000256" key="20">
    <source>
        <dbReference type="PIRSR" id="PIRSR615500-1"/>
    </source>
</evidence>
<keyword evidence="16" id="KW-0325">Glycoprotein</keyword>
<evidence type="ECO:0000313" key="24">
    <source>
        <dbReference type="Ensembl" id="ENSCCRP00000074411.2"/>
    </source>
</evidence>
<feature type="active site" description="Charge relay system" evidence="20 21">
    <location>
        <position position="385"/>
    </location>
</feature>
<keyword evidence="25" id="KW-1185">Reference proteome</keyword>
<name>A0A8C1HTX8_CYPCA</name>
<comment type="similarity">
    <text evidence="5">Belongs to the peptidase S8 family. Furin subfamily.</text>
</comment>
<dbReference type="PANTHER" id="PTHR42884">
    <property type="entry name" value="PROPROTEIN CONVERTASE SUBTILISIN/KEXIN-RELATED"/>
    <property type="match status" value="1"/>
</dbReference>
<dbReference type="EC" id="3.4.21.93" evidence="6"/>
<dbReference type="PROSITE" id="PS51829">
    <property type="entry name" value="P_HOMO_B"/>
    <property type="match status" value="1"/>
</dbReference>
<keyword evidence="14" id="KW-0865">Zymogen</keyword>
<evidence type="ECO:0000256" key="17">
    <source>
        <dbReference type="ARBA" id="ARBA00023329"/>
    </source>
</evidence>
<dbReference type="CDD" id="cd04059">
    <property type="entry name" value="Peptidases_S8_Protein_convertases_Kexins_Furin-like"/>
    <property type="match status" value="1"/>
</dbReference>
<evidence type="ECO:0000256" key="14">
    <source>
        <dbReference type="ARBA" id="ARBA00023145"/>
    </source>
</evidence>
<evidence type="ECO:0000256" key="12">
    <source>
        <dbReference type="ARBA" id="ARBA00022825"/>
    </source>
</evidence>
<reference evidence="24" key="1">
    <citation type="submission" date="2025-08" db="UniProtKB">
        <authorList>
            <consortium name="Ensembl"/>
        </authorList>
    </citation>
    <scope>IDENTIFICATION</scope>
</reference>
<evidence type="ECO:0000256" key="2">
    <source>
        <dbReference type="ARBA" id="ARBA00001913"/>
    </source>
</evidence>
<dbReference type="PANTHER" id="PTHR42884:SF14">
    <property type="entry name" value="NEUROENDOCRINE CONVERTASE 1"/>
    <property type="match status" value="1"/>
</dbReference>
<dbReference type="InterPro" id="IPR022398">
    <property type="entry name" value="Peptidase_S8_His-AS"/>
</dbReference>
<keyword evidence="12 21" id="KW-0720">Serine protease</keyword>
<dbReference type="InterPro" id="IPR034182">
    <property type="entry name" value="Kexin/furin"/>
</dbReference>
<dbReference type="FunFam" id="3.30.70.850:FF:000001">
    <property type="entry name" value="Proprotein convertase subtilisin/kexin type 5"/>
    <property type="match status" value="1"/>
</dbReference>
<evidence type="ECO:0000256" key="19">
    <source>
        <dbReference type="ARBA" id="ARBA00032862"/>
    </source>
</evidence>
<evidence type="ECO:0000256" key="13">
    <source>
        <dbReference type="ARBA" id="ARBA00022837"/>
    </source>
</evidence>
<evidence type="ECO:0000256" key="21">
    <source>
        <dbReference type="PROSITE-ProRule" id="PRU01240"/>
    </source>
</evidence>
<evidence type="ECO:0000256" key="16">
    <source>
        <dbReference type="ARBA" id="ARBA00023180"/>
    </source>
</evidence>
<evidence type="ECO:0000256" key="8">
    <source>
        <dbReference type="ARBA" id="ARBA00022670"/>
    </source>
</evidence>
<dbReference type="FunFam" id="3.40.50.200:FF:000010">
    <property type="entry name" value="Putative neuroendocrine convertase 1"/>
    <property type="match status" value="1"/>
</dbReference>
<evidence type="ECO:0000313" key="25">
    <source>
        <dbReference type="Proteomes" id="UP001108240"/>
    </source>
</evidence>
<dbReference type="Pfam" id="PF00082">
    <property type="entry name" value="Peptidase_S8"/>
    <property type="match status" value="1"/>
</dbReference>
<dbReference type="PROSITE" id="PS00138">
    <property type="entry name" value="SUBTILASE_SER"/>
    <property type="match status" value="1"/>
</dbReference>